<name>A0A1F4NSH4_UNCK3</name>
<accession>A0A1F4NSH4</accession>
<sequence>MAPIRVGALLPDFLIKQLIADGHLGIPEDDVSACSVDLRVGTKVLQIRGLPDLAGGFNPSVFASSCYNKFSSSQIQKGITLTSGPNTYMIELDVQLNLPPGVWMETDARSSTGRIDVQCQVLGLGSTRVNRIPPGSKGSKPYLFVTSGSFAITIKSGDSLVQARLFEGERAHLSNVELRRLHAEHGIIENHDVEPVIEDGALVLHLDLSKDPPGFSAIDEGQTLVIGESGTCDPTRYFRPKPVEPDGRMRLAPGEFILVATRERVRIPPLTAGALRAYQDEHGEYRAHLASWFERGFGFGLEGECSGNVAVCEIRNKSMAPIFMSDGQALGKLTYEYLACEPEQVYGAYRADGQYLDQKVILLPRFFTPWPVASAQAS</sequence>
<evidence type="ECO:0000313" key="4">
    <source>
        <dbReference type="Proteomes" id="UP000176651"/>
    </source>
</evidence>
<dbReference type="EMBL" id="META01000003">
    <property type="protein sequence ID" value="OGB74228.1"/>
    <property type="molecule type" value="Genomic_DNA"/>
</dbReference>
<evidence type="ECO:0000259" key="2">
    <source>
        <dbReference type="Pfam" id="PF22569"/>
    </source>
</evidence>
<dbReference type="GO" id="GO:0008829">
    <property type="term" value="F:dCTP deaminase activity"/>
    <property type="evidence" value="ECO:0007669"/>
    <property type="project" value="InterPro"/>
</dbReference>
<dbReference type="Proteomes" id="UP000176651">
    <property type="component" value="Unassembled WGS sequence"/>
</dbReference>
<evidence type="ECO:0008006" key="5">
    <source>
        <dbReference type="Google" id="ProtNLM"/>
    </source>
</evidence>
<dbReference type="InterPro" id="IPR053811">
    <property type="entry name" value="DCD_C"/>
</dbReference>
<dbReference type="AlphaFoldDB" id="A0A1F4NSH4"/>
<comment type="caution">
    <text evidence="3">The sequence shown here is derived from an EMBL/GenBank/DDBJ whole genome shotgun (WGS) entry which is preliminary data.</text>
</comment>
<organism evidence="3 4">
    <name type="scientific">candidate division Kazan bacterium RBG_13_50_9</name>
    <dbReference type="NCBI Taxonomy" id="1798535"/>
    <lineage>
        <taxon>Bacteria</taxon>
        <taxon>Bacteria division Kazan-3B-28</taxon>
    </lineage>
</organism>
<dbReference type="SUPFAM" id="SSF51283">
    <property type="entry name" value="dUTPase-like"/>
    <property type="match status" value="2"/>
</dbReference>
<feature type="domain" description="2'-deoxycytidine 5'-triphosphate deaminase N-terminal" evidence="1">
    <location>
        <begin position="9"/>
        <end position="169"/>
    </location>
</feature>
<dbReference type="InterPro" id="IPR036157">
    <property type="entry name" value="dUTPase-like_sf"/>
</dbReference>
<gene>
    <name evidence="3" type="ORF">A2V68_00465</name>
</gene>
<dbReference type="Pfam" id="PF06559">
    <property type="entry name" value="DCD_N"/>
    <property type="match status" value="1"/>
</dbReference>
<evidence type="ECO:0000259" key="1">
    <source>
        <dbReference type="Pfam" id="PF06559"/>
    </source>
</evidence>
<dbReference type="InterPro" id="IPR010550">
    <property type="entry name" value="DCD_N"/>
</dbReference>
<protein>
    <recommendedName>
        <fullName evidence="5">2'-deoxycytidine 5'-triphosphate deaminase</fullName>
    </recommendedName>
</protein>
<evidence type="ECO:0000313" key="3">
    <source>
        <dbReference type="EMBL" id="OGB74228.1"/>
    </source>
</evidence>
<feature type="domain" description="2'-deoxycytidine 5'-triphosphate deaminase C-terminal" evidence="2">
    <location>
        <begin position="176"/>
        <end position="362"/>
    </location>
</feature>
<dbReference type="GO" id="GO:0009394">
    <property type="term" value="P:2'-deoxyribonucleotide metabolic process"/>
    <property type="evidence" value="ECO:0007669"/>
    <property type="project" value="InterPro"/>
</dbReference>
<dbReference type="STRING" id="1798535.A2V68_00465"/>
<dbReference type="Pfam" id="PF22569">
    <property type="entry name" value="DCD_C"/>
    <property type="match status" value="1"/>
</dbReference>
<dbReference type="PANTHER" id="PTHR42680:SF3">
    <property type="entry name" value="DCTP DEAMINASE"/>
    <property type="match status" value="1"/>
</dbReference>
<dbReference type="PANTHER" id="PTHR42680">
    <property type="entry name" value="DCTP DEAMINASE"/>
    <property type="match status" value="1"/>
</dbReference>
<reference evidence="3 4" key="1">
    <citation type="journal article" date="2016" name="Nat. Commun.">
        <title>Thousands of microbial genomes shed light on interconnected biogeochemical processes in an aquifer system.</title>
        <authorList>
            <person name="Anantharaman K."/>
            <person name="Brown C.T."/>
            <person name="Hug L.A."/>
            <person name="Sharon I."/>
            <person name="Castelle C.J."/>
            <person name="Probst A.J."/>
            <person name="Thomas B.C."/>
            <person name="Singh A."/>
            <person name="Wilkins M.J."/>
            <person name="Karaoz U."/>
            <person name="Brodie E.L."/>
            <person name="Williams K.H."/>
            <person name="Hubbard S.S."/>
            <person name="Banfield J.F."/>
        </authorList>
    </citation>
    <scope>NUCLEOTIDE SEQUENCE [LARGE SCALE GENOMIC DNA]</scope>
</reference>
<proteinExistence type="predicted"/>
<dbReference type="Gene3D" id="2.70.40.10">
    <property type="match status" value="2"/>
</dbReference>